<dbReference type="SMART" id="SM00760">
    <property type="entry name" value="Bac_DnaA_C"/>
    <property type="match status" value="1"/>
</dbReference>
<dbReference type="KEGG" id="pcor:KS4_01940"/>
<dbReference type="EMBL" id="CP036425">
    <property type="protein sequence ID" value="QDU32165.1"/>
    <property type="molecule type" value="Genomic_DNA"/>
</dbReference>
<feature type="domain" description="Chromosomal replication initiator DnaA C-terminal" evidence="14">
    <location>
        <begin position="412"/>
        <end position="481"/>
    </location>
</feature>
<dbReference type="Gene3D" id="3.40.50.300">
    <property type="entry name" value="P-loop containing nucleotide triphosphate hydrolases"/>
    <property type="match status" value="1"/>
</dbReference>
<dbReference type="InterPro" id="IPR001957">
    <property type="entry name" value="Chromosome_initiator_DnaA"/>
</dbReference>
<dbReference type="SUPFAM" id="SSF52540">
    <property type="entry name" value="P-loop containing nucleoside triphosphate hydrolases"/>
    <property type="match status" value="1"/>
</dbReference>
<evidence type="ECO:0000256" key="3">
    <source>
        <dbReference type="ARBA" id="ARBA00022705"/>
    </source>
</evidence>
<dbReference type="SMART" id="SM00382">
    <property type="entry name" value="AAA"/>
    <property type="match status" value="1"/>
</dbReference>
<dbReference type="Pfam" id="PF08299">
    <property type="entry name" value="Bac_DnaA_C"/>
    <property type="match status" value="1"/>
</dbReference>
<accession>A0A517YPL0</accession>
<dbReference type="PROSITE" id="PS01008">
    <property type="entry name" value="DNAA"/>
    <property type="match status" value="1"/>
</dbReference>
<keyword evidence="16" id="KW-1185">Reference proteome</keyword>
<dbReference type="RefSeq" id="WP_145073287.1">
    <property type="nucleotide sequence ID" value="NZ_CP036425.1"/>
</dbReference>
<dbReference type="InterPro" id="IPR038454">
    <property type="entry name" value="DnaA_N_sf"/>
</dbReference>
<dbReference type="CDD" id="cd06571">
    <property type="entry name" value="Bac_DnaA_C"/>
    <property type="match status" value="1"/>
</dbReference>
<comment type="caution">
    <text evidence="8">Lacks conserved residue(s) required for the propagation of feature annotation.</text>
</comment>
<keyword evidence="7 8" id="KW-0238">DNA-binding</keyword>
<evidence type="ECO:0000256" key="1">
    <source>
        <dbReference type="ARBA" id="ARBA00006583"/>
    </source>
</evidence>
<dbReference type="GO" id="GO:0006275">
    <property type="term" value="P:regulation of DNA replication"/>
    <property type="evidence" value="ECO:0007669"/>
    <property type="project" value="UniProtKB-UniRule"/>
</dbReference>
<dbReference type="InterPro" id="IPR024633">
    <property type="entry name" value="DnaA_N_dom"/>
</dbReference>
<comment type="similarity">
    <text evidence="1 8 11">Belongs to the DnaA family.</text>
</comment>
<evidence type="ECO:0000313" key="15">
    <source>
        <dbReference type="EMBL" id="QDU32165.1"/>
    </source>
</evidence>
<feature type="binding site" evidence="8">
    <location>
        <position position="205"/>
    </location>
    <ligand>
        <name>ATP</name>
        <dbReference type="ChEBI" id="CHEBI:30616"/>
    </ligand>
</feature>
<dbReference type="PANTHER" id="PTHR30050:SF2">
    <property type="entry name" value="CHROMOSOMAL REPLICATION INITIATOR PROTEIN DNAA"/>
    <property type="match status" value="1"/>
</dbReference>
<evidence type="ECO:0000256" key="10">
    <source>
        <dbReference type="RuleBase" id="RU000577"/>
    </source>
</evidence>
<gene>
    <name evidence="15" type="primary">dnaA_2</name>
    <name evidence="8" type="synonym">dnaA</name>
    <name evidence="15" type="ORF">KS4_01940</name>
</gene>
<dbReference type="OrthoDB" id="9807019at2"/>
<evidence type="ECO:0000256" key="5">
    <source>
        <dbReference type="ARBA" id="ARBA00022840"/>
    </source>
</evidence>
<dbReference type="Proteomes" id="UP000317369">
    <property type="component" value="Chromosome"/>
</dbReference>
<keyword evidence="4 8" id="KW-0547">Nucleotide-binding</keyword>
<evidence type="ECO:0000313" key="16">
    <source>
        <dbReference type="Proteomes" id="UP000317369"/>
    </source>
</evidence>
<comment type="domain">
    <text evidence="8">Domain I is involved in oligomerization and binding regulators, domain II is flexibile and of varying length in different bacteria, domain III forms the AAA+ region, while domain IV binds dsDNA.</text>
</comment>
<dbReference type="GO" id="GO:0008289">
    <property type="term" value="F:lipid binding"/>
    <property type="evidence" value="ECO:0007669"/>
    <property type="project" value="UniProtKB-KW"/>
</dbReference>
<sequence length="519" mass="57690">MPSTISTSYAITTRIAERLAESLGQRKFAMWFDHSARFNYEPADRRLTVNVPNRFVADWIGRNFEQDLHQAASSEIGSDVELNVCVDPECFNQPASNQQQDAQQTQNPDFNAPATPPSPQFQTPTTHTAHPTNAAGPATLAPNTVVMPRPTSSAPAYSRKLRHALDTFVVGPANELAYSAATRVAEDDATIAGTPLFIHGGCGLGKTHLLQGICNRYRTRNPQARVHYCTGEQFTNEYITAVRTNKLDQFRRRMRQMDLLAVDDIHFIANKSSTQQEFLHCFDHIELSGSNVVLASDSHPKLIKQFTEALVSRCVRGMVVQIHEPDEETRIRIVRALADRRQMILQPSAARELALRADGSVREIEGLLTKLHAFASLGGSRSGGLLEPVGHTLINRLFEAEEKTGRRAKPVRFNDIVDTVSSELQIEQAKILGTSRNKHIVLARSIAIYLTRNMTSMSYPEIATAMGRKTHSTVITAAQRMQRQIDENAPILLPSEASSTTPKELVDRIKRTIKRAPIS</sequence>
<comment type="subcellular location">
    <subcellularLocation>
        <location evidence="8">Cytoplasm</location>
    </subcellularLocation>
</comment>
<evidence type="ECO:0000256" key="9">
    <source>
        <dbReference type="NCBIfam" id="TIGR00362"/>
    </source>
</evidence>
<feature type="region of interest" description="Disordered" evidence="12">
    <location>
        <begin position="93"/>
        <end position="156"/>
    </location>
</feature>
<evidence type="ECO:0000256" key="2">
    <source>
        <dbReference type="ARBA" id="ARBA00022490"/>
    </source>
</evidence>
<dbReference type="Pfam" id="PF00308">
    <property type="entry name" value="Bac_DnaA"/>
    <property type="match status" value="1"/>
</dbReference>
<dbReference type="PANTHER" id="PTHR30050">
    <property type="entry name" value="CHROMOSOMAL REPLICATION INITIATOR PROTEIN DNAA"/>
    <property type="match status" value="1"/>
</dbReference>
<dbReference type="Gene3D" id="1.10.8.60">
    <property type="match status" value="1"/>
</dbReference>
<feature type="domain" description="AAA+ ATPase" evidence="13">
    <location>
        <begin position="192"/>
        <end position="348"/>
    </location>
</feature>
<evidence type="ECO:0000256" key="7">
    <source>
        <dbReference type="ARBA" id="ARBA00023125"/>
    </source>
</evidence>
<dbReference type="InterPro" id="IPR020591">
    <property type="entry name" value="Chromosome_initiator_DnaA-like"/>
</dbReference>
<dbReference type="GO" id="GO:0003688">
    <property type="term" value="F:DNA replication origin binding"/>
    <property type="evidence" value="ECO:0007669"/>
    <property type="project" value="UniProtKB-UniRule"/>
</dbReference>
<dbReference type="Gene3D" id="1.10.1750.10">
    <property type="match status" value="1"/>
</dbReference>
<dbReference type="InterPro" id="IPR013317">
    <property type="entry name" value="DnaA_dom"/>
</dbReference>
<feature type="binding site" evidence="8">
    <location>
        <position position="207"/>
    </location>
    <ligand>
        <name>ATP</name>
        <dbReference type="ChEBI" id="CHEBI:30616"/>
    </ligand>
</feature>
<dbReference type="GO" id="GO:0005737">
    <property type="term" value="C:cytoplasm"/>
    <property type="evidence" value="ECO:0007669"/>
    <property type="project" value="UniProtKB-SubCell"/>
</dbReference>
<proteinExistence type="inferred from homology"/>
<evidence type="ECO:0000256" key="11">
    <source>
        <dbReference type="RuleBase" id="RU004227"/>
    </source>
</evidence>
<feature type="compositionally biased region" description="Low complexity" evidence="12">
    <location>
        <begin position="93"/>
        <end position="113"/>
    </location>
</feature>
<evidence type="ECO:0000256" key="12">
    <source>
        <dbReference type="SAM" id="MobiDB-lite"/>
    </source>
</evidence>
<dbReference type="InterPro" id="IPR018312">
    <property type="entry name" value="Chromosome_initiator_DnaA_CS"/>
</dbReference>
<dbReference type="NCBIfam" id="TIGR00362">
    <property type="entry name" value="DnaA"/>
    <property type="match status" value="1"/>
</dbReference>
<feature type="region of interest" description="Domain I, interacts with DnaA modulators" evidence="8">
    <location>
        <begin position="1"/>
        <end position="96"/>
    </location>
</feature>
<feature type="binding site" evidence="8">
    <location>
        <position position="206"/>
    </location>
    <ligand>
        <name>ATP</name>
        <dbReference type="ChEBI" id="CHEBI:30616"/>
    </ligand>
</feature>
<comment type="function">
    <text evidence="8 10">Plays an essential role in the initiation and regulation of chromosomal replication. ATP-DnaA binds to the origin of replication (oriC) to initiate formation of the DNA replication initiation complex once per cell cycle. Binds the DnaA box (a 9 base pair repeat at the origin) and separates the double-stranded (ds)DNA. Forms a right-handed helical filament on oriC DNA; dsDNA binds to the exterior of the filament while single-stranded (ss)DNA is stabiized in the filament's interior. The ATP-DnaA-oriC complex binds and stabilizes one strand of the AT-rich DNA unwinding element (DUE), permitting loading of DNA polymerase. After initiation quickly degrades to an ADP-DnaA complex that is not apt for DNA replication. Binds acidic phospholipids.</text>
</comment>
<dbReference type="GO" id="GO:0006270">
    <property type="term" value="P:DNA replication initiation"/>
    <property type="evidence" value="ECO:0007669"/>
    <property type="project" value="UniProtKB-UniRule"/>
</dbReference>
<dbReference type="GO" id="GO:0005524">
    <property type="term" value="F:ATP binding"/>
    <property type="evidence" value="ECO:0007669"/>
    <property type="project" value="UniProtKB-UniRule"/>
</dbReference>
<feature type="binding site" evidence="8">
    <location>
        <position position="203"/>
    </location>
    <ligand>
        <name>ATP</name>
        <dbReference type="ChEBI" id="CHEBI:30616"/>
    </ligand>
</feature>
<dbReference type="Pfam" id="PF11638">
    <property type="entry name" value="DnaA_N"/>
    <property type="match status" value="1"/>
</dbReference>
<name>A0A517YPL0_9BACT</name>
<evidence type="ECO:0000259" key="14">
    <source>
        <dbReference type="SMART" id="SM00760"/>
    </source>
</evidence>
<evidence type="ECO:0000256" key="4">
    <source>
        <dbReference type="ARBA" id="ARBA00022741"/>
    </source>
</evidence>
<dbReference type="InterPro" id="IPR010921">
    <property type="entry name" value="Trp_repressor/repl_initiator"/>
</dbReference>
<keyword evidence="6 8" id="KW-0446">Lipid-binding</keyword>
<feature type="compositionally biased region" description="Low complexity" evidence="12">
    <location>
        <begin position="120"/>
        <end position="139"/>
    </location>
</feature>
<dbReference type="GO" id="GO:0005886">
    <property type="term" value="C:plasma membrane"/>
    <property type="evidence" value="ECO:0007669"/>
    <property type="project" value="TreeGrafter"/>
</dbReference>
<dbReference type="InterPro" id="IPR003593">
    <property type="entry name" value="AAA+_ATPase"/>
</dbReference>
<evidence type="ECO:0000256" key="6">
    <source>
        <dbReference type="ARBA" id="ARBA00023121"/>
    </source>
</evidence>
<reference evidence="15 16" key="1">
    <citation type="submission" date="2019-02" db="EMBL/GenBank/DDBJ databases">
        <title>Deep-cultivation of Planctomycetes and their phenomic and genomic characterization uncovers novel biology.</title>
        <authorList>
            <person name="Wiegand S."/>
            <person name="Jogler M."/>
            <person name="Boedeker C."/>
            <person name="Pinto D."/>
            <person name="Vollmers J."/>
            <person name="Rivas-Marin E."/>
            <person name="Kohn T."/>
            <person name="Peeters S.H."/>
            <person name="Heuer A."/>
            <person name="Rast P."/>
            <person name="Oberbeckmann S."/>
            <person name="Bunk B."/>
            <person name="Jeske O."/>
            <person name="Meyerdierks A."/>
            <person name="Storesund J.E."/>
            <person name="Kallscheuer N."/>
            <person name="Luecker S."/>
            <person name="Lage O.M."/>
            <person name="Pohl T."/>
            <person name="Merkel B.J."/>
            <person name="Hornburger P."/>
            <person name="Mueller R.-W."/>
            <person name="Bruemmer F."/>
            <person name="Labrenz M."/>
            <person name="Spormann A.M."/>
            <person name="Op den Camp H."/>
            <person name="Overmann J."/>
            <person name="Amann R."/>
            <person name="Jetten M.S.M."/>
            <person name="Mascher T."/>
            <person name="Medema M.H."/>
            <person name="Devos D.P."/>
            <person name="Kaster A.-K."/>
            <person name="Ovreas L."/>
            <person name="Rohde M."/>
            <person name="Galperin M.Y."/>
            <person name="Jogler C."/>
        </authorList>
    </citation>
    <scope>NUCLEOTIDE SEQUENCE [LARGE SCALE GENOMIC DNA]</scope>
    <source>
        <strain evidence="15 16">KS4</strain>
    </source>
</reference>
<keyword evidence="2 8" id="KW-0963">Cytoplasm</keyword>
<dbReference type="AlphaFoldDB" id="A0A517YPL0"/>
<dbReference type="PRINTS" id="PR00051">
    <property type="entry name" value="DNAA"/>
</dbReference>
<keyword evidence="5 8" id="KW-0067">ATP-binding</keyword>
<dbReference type="SUPFAM" id="SSF48295">
    <property type="entry name" value="TrpR-like"/>
    <property type="match status" value="1"/>
</dbReference>
<organism evidence="15 16">
    <name type="scientific">Poriferisphaera corsica</name>
    <dbReference type="NCBI Taxonomy" id="2528020"/>
    <lineage>
        <taxon>Bacteria</taxon>
        <taxon>Pseudomonadati</taxon>
        <taxon>Planctomycetota</taxon>
        <taxon>Phycisphaerae</taxon>
        <taxon>Phycisphaerales</taxon>
        <taxon>Phycisphaeraceae</taxon>
        <taxon>Poriferisphaera</taxon>
    </lineage>
</organism>
<evidence type="ECO:0000259" key="13">
    <source>
        <dbReference type="SMART" id="SM00382"/>
    </source>
</evidence>
<keyword evidence="3 8" id="KW-0235">DNA replication</keyword>
<feature type="region of interest" description="Domain IV, binds dsDNA" evidence="8">
    <location>
        <begin position="376"/>
        <end position="519"/>
    </location>
</feature>
<evidence type="ECO:0000256" key="8">
    <source>
        <dbReference type="HAMAP-Rule" id="MF_00377"/>
    </source>
</evidence>
<protein>
    <recommendedName>
        <fullName evidence="8 9">Chromosomal replication initiator protein DnaA</fullName>
    </recommendedName>
</protein>
<dbReference type="InterPro" id="IPR027417">
    <property type="entry name" value="P-loop_NTPase"/>
</dbReference>
<comment type="subunit">
    <text evidence="8">Oligomerizes as a right-handed, spiral filament on DNA at oriC.</text>
</comment>
<dbReference type="CDD" id="cd00009">
    <property type="entry name" value="AAA"/>
    <property type="match status" value="1"/>
</dbReference>
<dbReference type="Gene3D" id="3.30.300.180">
    <property type="match status" value="1"/>
</dbReference>
<dbReference type="HAMAP" id="MF_00377">
    <property type="entry name" value="DnaA_bact"/>
    <property type="match status" value="1"/>
</dbReference>
<dbReference type="InterPro" id="IPR013159">
    <property type="entry name" value="DnaA_C"/>
</dbReference>